<keyword evidence="4" id="KW-1185">Reference proteome</keyword>
<evidence type="ECO:0000256" key="1">
    <source>
        <dbReference type="ARBA" id="ARBA00022705"/>
    </source>
</evidence>
<keyword evidence="1" id="KW-0235">DNA replication</keyword>
<gene>
    <name evidence="3" type="ORF">J2Z43_000424</name>
</gene>
<feature type="coiled-coil region" evidence="2">
    <location>
        <begin position="171"/>
        <end position="205"/>
    </location>
</feature>
<dbReference type="EMBL" id="JAGGJX010000001">
    <property type="protein sequence ID" value="MBP1854034.1"/>
    <property type="molecule type" value="Genomic_DNA"/>
</dbReference>
<evidence type="ECO:0008006" key="5">
    <source>
        <dbReference type="Google" id="ProtNLM"/>
    </source>
</evidence>
<organism evidence="3 4">
    <name type="scientific">Metaclostridioides mangenotii</name>
    <dbReference type="NCBI Taxonomy" id="1540"/>
    <lineage>
        <taxon>Bacteria</taxon>
        <taxon>Bacillati</taxon>
        <taxon>Bacillota</taxon>
        <taxon>Clostridia</taxon>
        <taxon>Peptostreptococcales</taxon>
        <taxon>Peptostreptococcaceae</taxon>
        <taxon>Metaclostridioides</taxon>
    </lineage>
</organism>
<evidence type="ECO:0000313" key="4">
    <source>
        <dbReference type="Proteomes" id="UP000767291"/>
    </source>
</evidence>
<sequence length="262" mass="31511">MYCVIQEVGLKKASKGNSKRLEVYTWDWTINDKYIKKYTYRKSSECFDRPIKKAYKISIHESYRENGEVKKKQWHISTEEHYSLIEYGFELWKVENKLNEMGITEAELYEIIYKKLDTLIEKITEEYHKTDEYKAEVDQTAILNKYTDNKQTFEAKYGDRTYDICYDIFGMLRNKDELDRIKKEYEETQKQRKSYERAYENYRKSYSSSGYSVNNSSNYNENEKKLLKEAFKLLSHKHHPDKGGSTETMSIINNLKDKLLKF</sequence>
<evidence type="ECO:0000256" key="2">
    <source>
        <dbReference type="SAM" id="Coils"/>
    </source>
</evidence>
<dbReference type="Proteomes" id="UP000767291">
    <property type="component" value="Unassembled WGS sequence"/>
</dbReference>
<dbReference type="Gene3D" id="1.10.287.110">
    <property type="entry name" value="DnaJ domain"/>
    <property type="match status" value="1"/>
</dbReference>
<reference evidence="3 4" key="1">
    <citation type="submission" date="2021-03" db="EMBL/GenBank/DDBJ databases">
        <title>Genomic Encyclopedia of Type Strains, Phase IV (KMG-IV): sequencing the most valuable type-strain genomes for metagenomic binning, comparative biology and taxonomic classification.</title>
        <authorList>
            <person name="Goeker M."/>
        </authorList>
    </citation>
    <scope>NUCLEOTIDE SEQUENCE [LARGE SCALE GENOMIC DNA]</scope>
    <source>
        <strain evidence="3 4">DSM 1289</strain>
    </source>
</reference>
<dbReference type="RefSeq" id="WP_209455620.1">
    <property type="nucleotide sequence ID" value="NZ_BAAACS010000017.1"/>
</dbReference>
<evidence type="ECO:0000313" key="3">
    <source>
        <dbReference type="EMBL" id="MBP1854034.1"/>
    </source>
</evidence>
<proteinExistence type="predicted"/>
<accession>A0ABS4E7X3</accession>
<dbReference type="InterPro" id="IPR036869">
    <property type="entry name" value="J_dom_sf"/>
</dbReference>
<protein>
    <recommendedName>
        <fullName evidence="5">J domain-containing protein</fullName>
    </recommendedName>
</protein>
<comment type="caution">
    <text evidence="3">The sequence shown here is derived from an EMBL/GenBank/DDBJ whole genome shotgun (WGS) entry which is preliminary data.</text>
</comment>
<name>A0ABS4E7X3_9FIRM</name>
<dbReference type="SUPFAM" id="SSF46565">
    <property type="entry name" value="Chaperone J-domain"/>
    <property type="match status" value="1"/>
</dbReference>
<keyword evidence="2" id="KW-0175">Coiled coil</keyword>